<feature type="domain" description="PPM-type phosphatase" evidence="1">
    <location>
        <begin position="70"/>
        <end position="314"/>
    </location>
</feature>
<reference evidence="2 3" key="1">
    <citation type="submission" date="2018-02" db="EMBL/GenBank/DDBJ databases">
        <authorList>
            <person name="Cohen D.B."/>
            <person name="Kent A.D."/>
        </authorList>
    </citation>
    <scope>NUCLEOTIDE SEQUENCE [LARGE SCALE GENOMIC DNA]</scope>
    <source>
        <strain evidence="2 3">ULC007</strain>
    </source>
</reference>
<dbReference type="RefSeq" id="WP_073069258.1">
    <property type="nucleotide sequence ID" value="NZ_MPPI01000001.1"/>
</dbReference>
<dbReference type="SUPFAM" id="SSF81606">
    <property type="entry name" value="PP2C-like"/>
    <property type="match status" value="1"/>
</dbReference>
<evidence type="ECO:0000259" key="1">
    <source>
        <dbReference type="PROSITE" id="PS51746"/>
    </source>
</evidence>
<dbReference type="GO" id="GO:0004722">
    <property type="term" value="F:protein serine/threonine phosphatase activity"/>
    <property type="evidence" value="ECO:0007669"/>
    <property type="project" value="InterPro"/>
</dbReference>
<dbReference type="InterPro" id="IPR015655">
    <property type="entry name" value="PP2C"/>
</dbReference>
<dbReference type="InterPro" id="IPR001932">
    <property type="entry name" value="PPM-type_phosphatase-like_dom"/>
</dbReference>
<dbReference type="AlphaFoldDB" id="A0A2T1DP10"/>
<sequence length="320" mass="33802">MLTTQCPTCDAAVLQDDQFCEECGTALRTIASGCEKCGASPDTIDAEGFCGQCGFRREAKEGDRVEVILNSCLAGVSDRGLRHHQNEDFLALQTIGNAEILIVCDGVSSSDHPELAAQTASESAGLTIASALQAKASPESAIRSAVETALLGVCRLSEGQSGTEPPSTTLVAAVVQNGIVTIGWLGDSRAYWISDSGSRQLTHDHSWVNDAIASGKMTAAEANHAPQAHAITRWLGADAKEDAAPEIVQFPLPGAGYLLLCSDGLWNYAPEVQQIQELVQKSLGMDAVTIARSLVEFARSRGGHDNITVALFIHHSLDSD</sequence>
<evidence type="ECO:0000313" key="2">
    <source>
        <dbReference type="EMBL" id="PSB22238.1"/>
    </source>
</evidence>
<name>A0A2T1DP10_9CYAN</name>
<dbReference type="PANTHER" id="PTHR13832">
    <property type="entry name" value="PROTEIN PHOSPHATASE 2C"/>
    <property type="match status" value="1"/>
</dbReference>
<dbReference type="PANTHER" id="PTHR13832:SF860">
    <property type="entry name" value="PROTEIN PHOSPHATASE PHPP"/>
    <property type="match status" value="1"/>
</dbReference>
<dbReference type="STRING" id="1920490.GCA_001895925_00991"/>
<dbReference type="Proteomes" id="UP000238634">
    <property type="component" value="Unassembled WGS sequence"/>
</dbReference>
<protein>
    <submittedName>
        <fullName evidence="2">Serine/threonine protein phosphatase</fullName>
    </submittedName>
</protein>
<dbReference type="InterPro" id="IPR036457">
    <property type="entry name" value="PPM-type-like_dom_sf"/>
</dbReference>
<comment type="caution">
    <text evidence="2">The sequence shown here is derived from an EMBL/GenBank/DDBJ whole genome shotgun (WGS) entry which is preliminary data.</text>
</comment>
<dbReference type="SMART" id="SM00332">
    <property type="entry name" value="PP2Cc"/>
    <property type="match status" value="1"/>
</dbReference>
<dbReference type="PROSITE" id="PS51746">
    <property type="entry name" value="PPM_2"/>
    <property type="match status" value="1"/>
</dbReference>
<keyword evidence="3" id="KW-1185">Reference proteome</keyword>
<dbReference type="CDD" id="cd00143">
    <property type="entry name" value="PP2Cc"/>
    <property type="match status" value="1"/>
</dbReference>
<dbReference type="Pfam" id="PF12773">
    <property type="entry name" value="DZR"/>
    <property type="match status" value="1"/>
</dbReference>
<dbReference type="SMART" id="SM00331">
    <property type="entry name" value="PP2C_SIG"/>
    <property type="match status" value="1"/>
</dbReference>
<dbReference type="Pfam" id="PF13672">
    <property type="entry name" value="PP2C_2"/>
    <property type="match status" value="1"/>
</dbReference>
<dbReference type="Gene3D" id="3.60.40.10">
    <property type="entry name" value="PPM-type phosphatase domain"/>
    <property type="match status" value="1"/>
</dbReference>
<proteinExistence type="predicted"/>
<dbReference type="EMBL" id="PVWG01000001">
    <property type="protein sequence ID" value="PSB22238.1"/>
    <property type="molecule type" value="Genomic_DNA"/>
</dbReference>
<evidence type="ECO:0000313" key="3">
    <source>
        <dbReference type="Proteomes" id="UP000238634"/>
    </source>
</evidence>
<dbReference type="InterPro" id="IPR025874">
    <property type="entry name" value="DZR"/>
</dbReference>
<gene>
    <name evidence="2" type="ORF">C7B65_02220</name>
</gene>
<reference evidence="2 3" key="2">
    <citation type="submission" date="2018-03" db="EMBL/GenBank/DDBJ databases">
        <title>The ancient ancestry and fast evolution of plastids.</title>
        <authorList>
            <person name="Moore K.R."/>
            <person name="Magnabosco C."/>
            <person name="Momper L."/>
            <person name="Gold D.A."/>
            <person name="Bosak T."/>
            <person name="Fournier G.P."/>
        </authorList>
    </citation>
    <scope>NUCLEOTIDE SEQUENCE [LARGE SCALE GENOMIC DNA]</scope>
    <source>
        <strain evidence="2 3">ULC007</strain>
    </source>
</reference>
<organism evidence="2 3">
    <name type="scientific">Phormidesmis priestleyi ULC007</name>
    <dbReference type="NCBI Taxonomy" id="1920490"/>
    <lineage>
        <taxon>Bacteria</taxon>
        <taxon>Bacillati</taxon>
        <taxon>Cyanobacteriota</taxon>
        <taxon>Cyanophyceae</taxon>
        <taxon>Leptolyngbyales</taxon>
        <taxon>Leptolyngbyaceae</taxon>
        <taxon>Phormidesmis</taxon>
    </lineage>
</organism>
<dbReference type="OrthoDB" id="9801841at2"/>
<accession>A0A2T1DP10</accession>